<reference evidence="6" key="1">
    <citation type="submission" date="2021-02" db="EMBL/GenBank/DDBJ databases">
        <authorList>
            <person name="Nowell W R."/>
        </authorList>
    </citation>
    <scope>NUCLEOTIDE SEQUENCE</scope>
</reference>
<keyword evidence="8" id="KW-1185">Reference proteome</keyword>
<evidence type="ECO:0000313" key="3">
    <source>
        <dbReference type="EMBL" id="CAF3390734.1"/>
    </source>
</evidence>
<feature type="compositionally biased region" description="Polar residues" evidence="1">
    <location>
        <begin position="1"/>
        <end position="12"/>
    </location>
</feature>
<feature type="region of interest" description="Disordered" evidence="1">
    <location>
        <begin position="1"/>
        <end position="99"/>
    </location>
</feature>
<evidence type="ECO:0000313" key="5">
    <source>
        <dbReference type="EMBL" id="CAF4108228.1"/>
    </source>
</evidence>
<protein>
    <submittedName>
        <fullName evidence="6">Uncharacterized protein</fullName>
    </submittedName>
</protein>
<dbReference type="EMBL" id="CAJOBR010002641">
    <property type="protein sequence ID" value="CAF4695222.1"/>
    <property type="molecule type" value="Genomic_DNA"/>
</dbReference>
<evidence type="ECO:0000313" key="6">
    <source>
        <dbReference type="EMBL" id="CAF4348347.1"/>
    </source>
</evidence>
<dbReference type="Proteomes" id="UP000663873">
    <property type="component" value="Unassembled WGS sequence"/>
</dbReference>
<name>A0A820KW29_9BILA</name>
<dbReference type="EMBL" id="CAJNXB010002976">
    <property type="protein sequence ID" value="CAF3289955.1"/>
    <property type="molecule type" value="Genomic_DNA"/>
</dbReference>
<sequence length="594" mass="64773">MLSSRANPTNGDDSAMPGDYGSLSVLPRRNGPISAPSSELESMVPTSRTPFPRIPAARSNDEISPSTPFSRLPMVPRTADPSMGRRVQMPRGQSHRRRRRPLTPEIVIEPKSRCRSSWGRRRVITIPWNNRPTLGLRGPPETVIEIERIPCRRRRRHHHHRRCRPVCCEYECDDPPPQPTTIITNPIGNPYLLPAQPSFILPTNDNIGTVSSTYPSNLTAEMLENLPRQTVHLPPIHLPGSQADDNTELDTIVLPAEIINPADGTLSAIQANAGGNFGGSPNMQSVLAVPNQSFVSVPNSSIIRVPNQSFVSVPNSSIIRVPNQSIIAAPRQSMIAAPNQVQLNNISRAQTMSPTMAADPLMQRFQNLFQRLRLPQAQSMPRAATNTPMIRPMLPSMSQNIPMNNTDNRPPPTVSLTNTANSGIYPSANIRPANPLNNELYRSANMTSSVPTSSAPYAPANITPYRPSTFTPSTTINNPVYRPASIAPSNSSAIGPYRSANITPYSNSNLPQMSSFAPEPTPYTSAPSVASSRSFAPFPTLSSSTPSTYANNYINSQSLTTNFNQTNNGMPKSILRNGTSNTTYTRLATPNISS</sequence>
<proteinExistence type="predicted"/>
<dbReference type="Proteomes" id="UP000663851">
    <property type="component" value="Unassembled WGS sequence"/>
</dbReference>
<evidence type="ECO:0000313" key="2">
    <source>
        <dbReference type="EMBL" id="CAF3289955.1"/>
    </source>
</evidence>
<dbReference type="EMBL" id="CAJOBO010000041">
    <property type="protein sequence ID" value="CAF4108228.1"/>
    <property type="molecule type" value="Genomic_DNA"/>
</dbReference>
<dbReference type="Proteomes" id="UP000663872">
    <property type="component" value="Unassembled WGS sequence"/>
</dbReference>
<dbReference type="Proteomes" id="UP000663825">
    <property type="component" value="Unassembled WGS sequence"/>
</dbReference>
<evidence type="ECO:0000313" key="8">
    <source>
        <dbReference type="Proteomes" id="UP000663873"/>
    </source>
</evidence>
<dbReference type="Proteomes" id="UP000663833">
    <property type="component" value="Unassembled WGS sequence"/>
</dbReference>
<gene>
    <name evidence="4" type="ORF">GRG538_LOCUS18520</name>
    <name evidence="5" type="ORF">HFQ381_LOCUS1462</name>
    <name evidence="3" type="ORF">LUA448_LOCUS16644</name>
    <name evidence="7" type="ORF">QYT958_LOCUS17443</name>
    <name evidence="2" type="ORF">TIS948_LOCUS17469</name>
    <name evidence="6" type="ORF">UJA718_LOCUS15616</name>
</gene>
<dbReference type="EMBL" id="CAJNYT010003002">
    <property type="protein sequence ID" value="CAF3516891.1"/>
    <property type="molecule type" value="Genomic_DNA"/>
</dbReference>
<organism evidence="6 8">
    <name type="scientific">Rotaria socialis</name>
    <dbReference type="NCBI Taxonomy" id="392032"/>
    <lineage>
        <taxon>Eukaryota</taxon>
        <taxon>Metazoa</taxon>
        <taxon>Spiralia</taxon>
        <taxon>Gnathifera</taxon>
        <taxon>Rotifera</taxon>
        <taxon>Eurotatoria</taxon>
        <taxon>Bdelloidea</taxon>
        <taxon>Philodinida</taxon>
        <taxon>Philodinidae</taxon>
        <taxon>Rotaria</taxon>
    </lineage>
</organism>
<evidence type="ECO:0000313" key="4">
    <source>
        <dbReference type="EMBL" id="CAF3516891.1"/>
    </source>
</evidence>
<accession>A0A820KW29</accession>
<dbReference type="Proteomes" id="UP000663848">
    <property type="component" value="Unassembled WGS sequence"/>
</dbReference>
<dbReference type="EMBL" id="CAJNYD010002071">
    <property type="protein sequence ID" value="CAF3390734.1"/>
    <property type="molecule type" value="Genomic_DNA"/>
</dbReference>
<dbReference type="AlphaFoldDB" id="A0A820KW29"/>
<comment type="caution">
    <text evidence="6">The sequence shown here is derived from an EMBL/GenBank/DDBJ whole genome shotgun (WGS) entry which is preliminary data.</text>
</comment>
<dbReference type="EMBL" id="CAJOBP010002322">
    <property type="protein sequence ID" value="CAF4348347.1"/>
    <property type="molecule type" value="Genomic_DNA"/>
</dbReference>
<evidence type="ECO:0000256" key="1">
    <source>
        <dbReference type="SAM" id="MobiDB-lite"/>
    </source>
</evidence>
<feature type="compositionally biased region" description="Polar residues" evidence="1">
    <location>
        <begin position="35"/>
        <end position="49"/>
    </location>
</feature>
<dbReference type="OrthoDB" id="10041238at2759"/>
<evidence type="ECO:0000313" key="7">
    <source>
        <dbReference type="EMBL" id="CAF4695222.1"/>
    </source>
</evidence>